<dbReference type="AlphaFoldDB" id="A0A1Y0I5M9"/>
<dbReference type="RefSeq" id="WP_087460642.1">
    <property type="nucleotide sequence ID" value="NZ_CP021425.1"/>
</dbReference>
<organism evidence="2 3">
    <name type="scientific">Oleiphilus messinensis</name>
    <dbReference type="NCBI Taxonomy" id="141451"/>
    <lineage>
        <taxon>Bacteria</taxon>
        <taxon>Pseudomonadati</taxon>
        <taxon>Pseudomonadota</taxon>
        <taxon>Gammaproteobacteria</taxon>
        <taxon>Oceanospirillales</taxon>
        <taxon>Oleiphilaceae</taxon>
        <taxon>Oleiphilus</taxon>
    </lineage>
</organism>
<evidence type="ECO:0000313" key="3">
    <source>
        <dbReference type="Proteomes" id="UP000196027"/>
    </source>
</evidence>
<dbReference type="InterPro" id="IPR027434">
    <property type="entry name" value="Homing_endonucl"/>
</dbReference>
<dbReference type="KEGG" id="ome:OLMES_1473"/>
<feature type="domain" description="Homing endonuclease LAGLIDADG" evidence="1">
    <location>
        <begin position="1"/>
        <end position="87"/>
    </location>
</feature>
<keyword evidence="3" id="KW-1185">Reference proteome</keyword>
<dbReference type="Proteomes" id="UP000196027">
    <property type="component" value="Chromosome"/>
</dbReference>
<dbReference type="Pfam" id="PF00961">
    <property type="entry name" value="LAGLIDADG_1"/>
    <property type="match status" value="1"/>
</dbReference>
<sequence>MAGIIDGEGTITLIRKHRNENRQLSVSISSTERVLLEHILNVLGVGKITTKKTSQEKHSPSFTYAVYNRQALTVLEYVTPFLKTYKALRARLILAHYIRLTPRNGKYSHELLRERIDFENAVLNIKANRCVSSELLSALVHK</sequence>
<dbReference type="SUPFAM" id="SSF55608">
    <property type="entry name" value="Homing endonucleases"/>
    <property type="match status" value="1"/>
</dbReference>
<evidence type="ECO:0000313" key="2">
    <source>
        <dbReference type="EMBL" id="ARU55550.1"/>
    </source>
</evidence>
<dbReference type="EMBL" id="CP021425">
    <property type="protein sequence ID" value="ARU55550.1"/>
    <property type="molecule type" value="Genomic_DNA"/>
</dbReference>
<dbReference type="OrthoDB" id="5783349at2"/>
<protein>
    <recommendedName>
        <fullName evidence="1">Homing endonuclease LAGLIDADG domain-containing protein</fullName>
    </recommendedName>
</protein>
<dbReference type="InterPro" id="IPR004860">
    <property type="entry name" value="LAGLIDADG_dom"/>
</dbReference>
<accession>A0A1Y0I5M9</accession>
<dbReference type="GO" id="GO:0004519">
    <property type="term" value="F:endonuclease activity"/>
    <property type="evidence" value="ECO:0007669"/>
    <property type="project" value="InterPro"/>
</dbReference>
<gene>
    <name evidence="2" type="ORF">OLMES_1473</name>
</gene>
<reference evidence="2 3" key="1">
    <citation type="submission" date="2017-05" db="EMBL/GenBank/DDBJ databases">
        <title>Genomic insights into alkan degradation activity of Oleiphilus messinensis.</title>
        <authorList>
            <person name="Kozyavkin S.A."/>
            <person name="Slesarev A.I."/>
            <person name="Golyshin P.N."/>
            <person name="Korzhenkov A."/>
            <person name="Golyshina O.N."/>
            <person name="Toshchakov S.V."/>
        </authorList>
    </citation>
    <scope>NUCLEOTIDE SEQUENCE [LARGE SCALE GENOMIC DNA]</scope>
    <source>
        <strain evidence="2 3">ME102</strain>
    </source>
</reference>
<name>A0A1Y0I5M9_9GAMM</name>
<dbReference type="Gene3D" id="3.10.28.10">
    <property type="entry name" value="Homing endonucleases"/>
    <property type="match status" value="1"/>
</dbReference>
<proteinExistence type="predicted"/>
<evidence type="ECO:0000259" key="1">
    <source>
        <dbReference type="Pfam" id="PF00961"/>
    </source>
</evidence>